<evidence type="ECO:0000256" key="7">
    <source>
        <dbReference type="RuleBase" id="RU363032"/>
    </source>
</evidence>
<dbReference type="EMBL" id="FWZX01000019">
    <property type="protein sequence ID" value="SMF54443.1"/>
    <property type="molecule type" value="Genomic_DNA"/>
</dbReference>
<dbReference type="CDD" id="cd06261">
    <property type="entry name" value="TM_PBP2"/>
    <property type="match status" value="1"/>
</dbReference>
<comment type="subcellular location">
    <subcellularLocation>
        <location evidence="1 7">Cell membrane</location>
        <topology evidence="1 7">Multi-pass membrane protein</topology>
    </subcellularLocation>
</comment>
<evidence type="ECO:0000256" key="5">
    <source>
        <dbReference type="ARBA" id="ARBA00022989"/>
    </source>
</evidence>
<dbReference type="RefSeq" id="WP_085124615.1">
    <property type="nucleotide sequence ID" value="NZ_FWZX01000019.1"/>
</dbReference>
<dbReference type="AlphaFoldDB" id="A0A1Y6CC90"/>
<proteinExistence type="inferred from homology"/>
<feature type="transmembrane region" description="Helical" evidence="7">
    <location>
        <begin position="222"/>
        <end position="251"/>
    </location>
</feature>
<sequence>MYRYVFRRCLGALLVMWAVATLVFFMLRVVPGDPFAAMTFDAGDAQSIAALKDKLGYGQPVVVQYGKWLWHAVQGDLGNSIYGSRVPVNGMIAEAFPRTLSLATLSFLLALVIAIPAGLIAATRRNTPLDHGVTLVAFLGLSMPDFWLAILLIIFFAAGLQWLPAIGYAPLSDGFWPWLSHLIIPAVAAGTAFSAIIARMLRSALIEVLQTDYMRTARAKGLGARALLLGQALPNALIPVITVMGIAFALLMSSTVIVENVCAIKGLGRLLIQSILNRDYPAVQGAILVVSAIFVFSNLAVDLLYGLIDPRIRYVK</sequence>
<dbReference type="Gene3D" id="1.10.3720.10">
    <property type="entry name" value="MetI-like"/>
    <property type="match status" value="1"/>
</dbReference>
<dbReference type="SUPFAM" id="SSF161098">
    <property type="entry name" value="MetI-like"/>
    <property type="match status" value="1"/>
</dbReference>
<dbReference type="PANTHER" id="PTHR43163">
    <property type="entry name" value="DIPEPTIDE TRANSPORT SYSTEM PERMEASE PROTEIN DPPB-RELATED"/>
    <property type="match status" value="1"/>
</dbReference>
<keyword evidence="5 7" id="KW-1133">Transmembrane helix</keyword>
<feature type="transmembrane region" description="Helical" evidence="7">
    <location>
        <begin position="12"/>
        <end position="30"/>
    </location>
</feature>
<feature type="transmembrane region" description="Helical" evidence="7">
    <location>
        <begin position="178"/>
        <end position="201"/>
    </location>
</feature>
<dbReference type="InterPro" id="IPR000515">
    <property type="entry name" value="MetI-like"/>
</dbReference>
<dbReference type="GO" id="GO:0071916">
    <property type="term" value="F:dipeptide transmembrane transporter activity"/>
    <property type="evidence" value="ECO:0007669"/>
    <property type="project" value="TreeGrafter"/>
</dbReference>
<reference evidence="9 10" key="1">
    <citation type="submission" date="2017-04" db="EMBL/GenBank/DDBJ databases">
        <authorList>
            <person name="Afonso C.L."/>
            <person name="Miller P.J."/>
            <person name="Scott M.A."/>
            <person name="Spackman E."/>
            <person name="Goraichik I."/>
            <person name="Dimitrov K.M."/>
            <person name="Suarez D.L."/>
            <person name="Swayne D.E."/>
        </authorList>
    </citation>
    <scope>NUCLEOTIDE SEQUENCE [LARGE SCALE GENOMIC DNA]</scope>
    <source>
        <strain evidence="9 10">USBA 355</strain>
    </source>
</reference>
<dbReference type="InterPro" id="IPR035906">
    <property type="entry name" value="MetI-like_sf"/>
</dbReference>
<evidence type="ECO:0000256" key="2">
    <source>
        <dbReference type="ARBA" id="ARBA00022448"/>
    </source>
</evidence>
<dbReference type="Pfam" id="PF00528">
    <property type="entry name" value="BPD_transp_1"/>
    <property type="match status" value="1"/>
</dbReference>
<keyword evidence="6 7" id="KW-0472">Membrane</keyword>
<keyword evidence="2 7" id="KW-0813">Transport</keyword>
<evidence type="ECO:0000256" key="3">
    <source>
        <dbReference type="ARBA" id="ARBA00022475"/>
    </source>
</evidence>
<dbReference type="Pfam" id="PF19300">
    <property type="entry name" value="BPD_transp_1_N"/>
    <property type="match status" value="1"/>
</dbReference>
<keyword evidence="3" id="KW-1003">Cell membrane</keyword>
<feature type="transmembrane region" description="Helical" evidence="7">
    <location>
        <begin position="100"/>
        <end position="121"/>
    </location>
</feature>
<evidence type="ECO:0000313" key="10">
    <source>
        <dbReference type="Proteomes" id="UP000192917"/>
    </source>
</evidence>
<feature type="transmembrane region" description="Helical" evidence="7">
    <location>
        <begin position="133"/>
        <end position="158"/>
    </location>
</feature>
<dbReference type="STRING" id="560819.SAMN05428998_119122"/>
<organism evidence="9 10">
    <name type="scientific">Tistlia consotensis USBA 355</name>
    <dbReference type="NCBI Taxonomy" id="560819"/>
    <lineage>
        <taxon>Bacteria</taxon>
        <taxon>Pseudomonadati</taxon>
        <taxon>Pseudomonadota</taxon>
        <taxon>Alphaproteobacteria</taxon>
        <taxon>Rhodospirillales</taxon>
        <taxon>Rhodovibrionaceae</taxon>
        <taxon>Tistlia</taxon>
    </lineage>
</organism>
<dbReference type="InterPro" id="IPR045621">
    <property type="entry name" value="BPD_transp_1_N"/>
</dbReference>
<feature type="domain" description="ABC transmembrane type-1" evidence="8">
    <location>
        <begin position="96"/>
        <end position="305"/>
    </location>
</feature>
<evidence type="ECO:0000256" key="1">
    <source>
        <dbReference type="ARBA" id="ARBA00004651"/>
    </source>
</evidence>
<evidence type="ECO:0000256" key="6">
    <source>
        <dbReference type="ARBA" id="ARBA00023136"/>
    </source>
</evidence>
<evidence type="ECO:0000259" key="8">
    <source>
        <dbReference type="PROSITE" id="PS50928"/>
    </source>
</evidence>
<dbReference type="Proteomes" id="UP000192917">
    <property type="component" value="Unassembled WGS sequence"/>
</dbReference>
<keyword evidence="4 7" id="KW-0812">Transmembrane</keyword>
<accession>A0A1Y6CC90</accession>
<comment type="similarity">
    <text evidence="7">Belongs to the binding-protein-dependent transport system permease family.</text>
</comment>
<name>A0A1Y6CC90_9PROT</name>
<protein>
    <submittedName>
        <fullName evidence="9">Peptide/nickel transport system permease protein</fullName>
    </submittedName>
</protein>
<feature type="transmembrane region" description="Helical" evidence="7">
    <location>
        <begin position="286"/>
        <end position="308"/>
    </location>
</feature>
<gene>
    <name evidence="9" type="ORF">SAMN05428998_119122</name>
</gene>
<dbReference type="PANTHER" id="PTHR43163:SF6">
    <property type="entry name" value="DIPEPTIDE TRANSPORT SYSTEM PERMEASE PROTEIN DPPB-RELATED"/>
    <property type="match status" value="1"/>
</dbReference>
<keyword evidence="10" id="KW-1185">Reference proteome</keyword>
<evidence type="ECO:0000256" key="4">
    <source>
        <dbReference type="ARBA" id="ARBA00022692"/>
    </source>
</evidence>
<evidence type="ECO:0000313" key="9">
    <source>
        <dbReference type="EMBL" id="SMF54443.1"/>
    </source>
</evidence>
<dbReference type="GO" id="GO:0005886">
    <property type="term" value="C:plasma membrane"/>
    <property type="evidence" value="ECO:0007669"/>
    <property type="project" value="UniProtKB-SubCell"/>
</dbReference>
<dbReference type="PROSITE" id="PS50928">
    <property type="entry name" value="ABC_TM1"/>
    <property type="match status" value="1"/>
</dbReference>